<dbReference type="Pfam" id="PF01475">
    <property type="entry name" value="FUR"/>
    <property type="match status" value="1"/>
</dbReference>
<evidence type="ECO:0000256" key="2">
    <source>
        <dbReference type="ARBA" id="ARBA00022491"/>
    </source>
</evidence>
<dbReference type="Proteomes" id="UP000494216">
    <property type="component" value="Unassembled WGS sequence"/>
</dbReference>
<comment type="caution">
    <text evidence="8">The sequence shown here is derived from an EMBL/GenBank/DDBJ whole genome shotgun (WGS) entry which is preliminary data.</text>
</comment>
<dbReference type="PANTHER" id="PTHR33202">
    <property type="entry name" value="ZINC UPTAKE REGULATION PROTEIN"/>
    <property type="match status" value="1"/>
</dbReference>
<dbReference type="GO" id="GO:0005829">
    <property type="term" value="C:cytosol"/>
    <property type="evidence" value="ECO:0007669"/>
    <property type="project" value="TreeGrafter"/>
</dbReference>
<evidence type="ECO:0000256" key="6">
    <source>
        <dbReference type="ARBA" id="ARBA00023163"/>
    </source>
</evidence>
<dbReference type="SUPFAM" id="SSF46785">
    <property type="entry name" value="Winged helix' DNA-binding domain"/>
    <property type="match status" value="1"/>
</dbReference>
<dbReference type="InterPro" id="IPR036388">
    <property type="entry name" value="WH-like_DNA-bd_sf"/>
</dbReference>
<feature type="binding site" evidence="7">
    <location>
        <position position="115"/>
    </location>
    <ligand>
        <name>Zn(2+)</name>
        <dbReference type="ChEBI" id="CHEBI:29105"/>
    </ligand>
</feature>
<feature type="binding site" evidence="7">
    <location>
        <position position="158"/>
    </location>
    <ligand>
        <name>Zn(2+)</name>
        <dbReference type="ChEBI" id="CHEBI:29105"/>
    </ligand>
</feature>
<dbReference type="RefSeq" id="WP_174625862.1">
    <property type="nucleotide sequence ID" value="NZ_CADCXN010000059.1"/>
</dbReference>
<evidence type="ECO:0000256" key="1">
    <source>
        <dbReference type="ARBA" id="ARBA00007957"/>
    </source>
</evidence>
<dbReference type="AlphaFoldDB" id="A0A8S0X114"/>
<feature type="binding site" evidence="7">
    <location>
        <position position="118"/>
    </location>
    <ligand>
        <name>Zn(2+)</name>
        <dbReference type="ChEBI" id="CHEBI:29105"/>
    </ligand>
</feature>
<evidence type="ECO:0000313" key="9">
    <source>
        <dbReference type="Proteomes" id="UP000494216"/>
    </source>
</evidence>
<dbReference type="Gene3D" id="3.30.1490.190">
    <property type="match status" value="1"/>
</dbReference>
<sequence length="166" mass="18731">MTSSLTPSPFSEHDHKKCVREALDTAEHICVIRGVQLTPIRHKVLELIWESHKAIKAYDLLDRIKPLMDAAKPATIYRALDFLIEQGLIHRVESLNAFVGCRCSAHQHEQLLLICNRCHDVEERPATKVMRALAQEIEQAGFIVHRKAIEIHGICAKCEAQAGNPN</sequence>
<reference evidence="8 9" key="1">
    <citation type="submission" date="2020-02" db="EMBL/GenBank/DDBJ databases">
        <authorList>
            <person name="Hogendoorn C."/>
        </authorList>
    </citation>
    <scope>NUCLEOTIDE SEQUENCE [LARGE SCALE GENOMIC DNA]</scope>
    <source>
        <strain evidence="8">METHB21</strain>
    </source>
</reference>
<comment type="cofactor">
    <cofactor evidence="7">
        <name>Zn(2+)</name>
        <dbReference type="ChEBI" id="CHEBI:29105"/>
    </cofactor>
    <text evidence="7">Binds 1 zinc ion per subunit.</text>
</comment>
<dbReference type="EMBL" id="CADCXN010000059">
    <property type="protein sequence ID" value="CAA9890958.1"/>
    <property type="molecule type" value="Genomic_DNA"/>
</dbReference>
<proteinExistence type="inferred from homology"/>
<keyword evidence="6" id="KW-0804">Transcription</keyword>
<dbReference type="PANTHER" id="PTHR33202:SF6">
    <property type="entry name" value="ZINC UPTAKE REGULATION PROTEIN"/>
    <property type="match status" value="1"/>
</dbReference>
<evidence type="ECO:0000313" key="8">
    <source>
        <dbReference type="EMBL" id="CAA9890958.1"/>
    </source>
</evidence>
<dbReference type="InterPro" id="IPR036390">
    <property type="entry name" value="WH_DNA-bd_sf"/>
</dbReference>
<comment type="similarity">
    <text evidence="1">Belongs to the Fur family.</text>
</comment>
<evidence type="ECO:0000256" key="3">
    <source>
        <dbReference type="ARBA" id="ARBA00022833"/>
    </source>
</evidence>
<evidence type="ECO:0000256" key="4">
    <source>
        <dbReference type="ARBA" id="ARBA00023015"/>
    </source>
</evidence>
<name>A0A8S0X114_9GAMM</name>
<dbReference type="InterPro" id="IPR002481">
    <property type="entry name" value="FUR"/>
</dbReference>
<dbReference type="GO" id="GO:0003700">
    <property type="term" value="F:DNA-binding transcription factor activity"/>
    <property type="evidence" value="ECO:0007669"/>
    <property type="project" value="InterPro"/>
</dbReference>
<evidence type="ECO:0000256" key="7">
    <source>
        <dbReference type="PIRSR" id="PIRSR602481-1"/>
    </source>
</evidence>
<protein>
    <submittedName>
        <fullName evidence="8">Zinc uptake regulation protein</fullName>
    </submittedName>
</protein>
<dbReference type="GO" id="GO:0008270">
    <property type="term" value="F:zinc ion binding"/>
    <property type="evidence" value="ECO:0007669"/>
    <property type="project" value="TreeGrafter"/>
</dbReference>
<keyword evidence="3 7" id="KW-0862">Zinc</keyword>
<keyword evidence="2" id="KW-0678">Repressor</keyword>
<evidence type="ECO:0000256" key="5">
    <source>
        <dbReference type="ARBA" id="ARBA00023125"/>
    </source>
</evidence>
<dbReference type="GO" id="GO:1900376">
    <property type="term" value="P:regulation of secondary metabolite biosynthetic process"/>
    <property type="evidence" value="ECO:0007669"/>
    <property type="project" value="TreeGrafter"/>
</dbReference>
<keyword evidence="4" id="KW-0805">Transcription regulation</keyword>
<dbReference type="GO" id="GO:0000976">
    <property type="term" value="F:transcription cis-regulatory region binding"/>
    <property type="evidence" value="ECO:0007669"/>
    <property type="project" value="TreeGrafter"/>
</dbReference>
<keyword evidence="5" id="KW-0238">DNA-binding</keyword>
<feature type="binding site" evidence="7">
    <location>
        <position position="155"/>
    </location>
    <ligand>
        <name>Zn(2+)</name>
        <dbReference type="ChEBI" id="CHEBI:29105"/>
    </ligand>
</feature>
<dbReference type="Gene3D" id="1.10.10.10">
    <property type="entry name" value="Winged helix-like DNA-binding domain superfamily/Winged helix DNA-binding domain"/>
    <property type="match status" value="1"/>
</dbReference>
<dbReference type="GO" id="GO:0045892">
    <property type="term" value="P:negative regulation of DNA-templated transcription"/>
    <property type="evidence" value="ECO:0007669"/>
    <property type="project" value="TreeGrafter"/>
</dbReference>
<keyword evidence="7" id="KW-0479">Metal-binding</keyword>
<keyword evidence="9" id="KW-1185">Reference proteome</keyword>
<dbReference type="CDD" id="cd07153">
    <property type="entry name" value="Fur_like"/>
    <property type="match status" value="1"/>
</dbReference>
<organism evidence="8 9">
    <name type="scientific">Candidatus Methylobacter favarea</name>
    <dbReference type="NCBI Taxonomy" id="2707345"/>
    <lineage>
        <taxon>Bacteria</taxon>
        <taxon>Pseudomonadati</taxon>
        <taxon>Pseudomonadota</taxon>
        <taxon>Gammaproteobacteria</taxon>
        <taxon>Methylococcales</taxon>
        <taxon>Methylococcaceae</taxon>
        <taxon>Methylobacter</taxon>
    </lineage>
</organism>
<gene>
    <name evidence="8" type="primary">zur</name>
    <name evidence="8" type="ORF">METHB2_300036</name>
</gene>
<dbReference type="InterPro" id="IPR043135">
    <property type="entry name" value="Fur_C"/>
</dbReference>
<accession>A0A8S0X114</accession>